<organism evidence="1">
    <name type="scientific">Candidatus Kentrum sp. LFY</name>
    <dbReference type="NCBI Taxonomy" id="2126342"/>
    <lineage>
        <taxon>Bacteria</taxon>
        <taxon>Pseudomonadati</taxon>
        <taxon>Pseudomonadota</taxon>
        <taxon>Gammaproteobacteria</taxon>
        <taxon>Candidatus Kentrum</taxon>
    </lineage>
</organism>
<dbReference type="EMBL" id="CAADFF010000005">
    <property type="protein sequence ID" value="VFJ87026.1"/>
    <property type="molecule type" value="Genomic_DNA"/>
</dbReference>
<proteinExistence type="predicted"/>
<name>A0A450U698_9GAMM</name>
<gene>
    <name evidence="1" type="ORF">BECKLFY1418B_GA0070995_100542</name>
</gene>
<sequence>MNPNAARSELSLYSLALRAKAERGWTLAHASVLSDFLFRYRKNKDLERTGARAWTHPASVLARSANMFFRYVNMASSKRTHR</sequence>
<evidence type="ECO:0000313" key="1">
    <source>
        <dbReference type="EMBL" id="VFJ87026.1"/>
    </source>
</evidence>
<protein>
    <submittedName>
        <fullName evidence="1">Uncharacterized protein</fullName>
    </submittedName>
</protein>
<dbReference type="AlphaFoldDB" id="A0A450U698"/>
<reference evidence="1" key="1">
    <citation type="submission" date="2019-02" db="EMBL/GenBank/DDBJ databases">
        <authorList>
            <person name="Gruber-Vodicka R. H."/>
            <person name="Seah K. B. B."/>
        </authorList>
    </citation>
    <scope>NUCLEOTIDE SEQUENCE</scope>
    <source>
        <strain evidence="1">BECK_M7</strain>
    </source>
</reference>
<accession>A0A450U698</accession>